<dbReference type="EMBL" id="QRNO01000002">
    <property type="protein sequence ID" value="RHK53088.1"/>
    <property type="molecule type" value="Genomic_DNA"/>
</dbReference>
<evidence type="ECO:0000313" key="2">
    <source>
        <dbReference type="EMBL" id="RHK53088.1"/>
    </source>
</evidence>
<gene>
    <name evidence="2" type="ORF">DW060_01105</name>
</gene>
<organism evidence="2 3">
    <name type="scientific">Leyella stercorea</name>
    <dbReference type="NCBI Taxonomy" id="363265"/>
    <lineage>
        <taxon>Bacteria</taxon>
        <taxon>Pseudomonadati</taxon>
        <taxon>Bacteroidota</taxon>
        <taxon>Bacteroidia</taxon>
        <taxon>Bacteroidales</taxon>
        <taxon>Prevotellaceae</taxon>
        <taxon>Leyella</taxon>
    </lineage>
</organism>
<dbReference type="OrthoDB" id="1093396at2"/>
<evidence type="ECO:0000313" key="3">
    <source>
        <dbReference type="Proteomes" id="UP000286598"/>
    </source>
</evidence>
<evidence type="ECO:0000256" key="1">
    <source>
        <dbReference type="SAM" id="MobiDB-lite"/>
    </source>
</evidence>
<feature type="region of interest" description="Disordered" evidence="1">
    <location>
        <begin position="49"/>
        <end position="69"/>
    </location>
</feature>
<reference evidence="2 3" key="1">
    <citation type="submission" date="2018-08" db="EMBL/GenBank/DDBJ databases">
        <title>A genome reference for cultivated species of the human gut microbiota.</title>
        <authorList>
            <person name="Zou Y."/>
            <person name="Xue W."/>
            <person name="Luo G."/>
        </authorList>
    </citation>
    <scope>NUCLEOTIDE SEQUENCE [LARGE SCALE GENOMIC DNA]</scope>
    <source>
        <strain evidence="2 3">AF42-9</strain>
    </source>
</reference>
<comment type="caution">
    <text evidence="2">The sequence shown here is derived from an EMBL/GenBank/DDBJ whole genome shotgun (WGS) entry which is preliminary data.</text>
</comment>
<feature type="compositionally biased region" description="Low complexity" evidence="1">
    <location>
        <begin position="49"/>
        <end position="60"/>
    </location>
</feature>
<accession>A0A3R6JEP0</accession>
<dbReference type="AlphaFoldDB" id="A0A3R6JEP0"/>
<proteinExistence type="predicted"/>
<protein>
    <submittedName>
        <fullName evidence="2">Uncharacterized protein</fullName>
    </submittedName>
</protein>
<dbReference type="Proteomes" id="UP000286598">
    <property type="component" value="Unassembled WGS sequence"/>
</dbReference>
<keyword evidence="3" id="KW-1185">Reference proteome</keyword>
<sequence length="134" mass="14401">MELKVIKPFHGKVEDKVMDKGELIHSADVERINALVGGGFCAIVSLSDAPNENDNNANDDNAPKDDANITKGSVVFNGTAYQLETLKEGLTLIGVSLASNVKERGVSNALGKLTEEQAQKLAEYLNENDNNVTE</sequence>
<name>A0A3R6JEP0_9BACT</name>